<comment type="caution">
    <text evidence="1">The sequence shown here is derived from an EMBL/GenBank/DDBJ whole genome shotgun (WGS) entry which is preliminary data.</text>
</comment>
<proteinExistence type="predicted"/>
<dbReference type="RefSeq" id="WP_166125559.1">
    <property type="nucleotide sequence ID" value="NZ_JAANOQ010000002.1"/>
</dbReference>
<evidence type="ECO:0000313" key="2">
    <source>
        <dbReference type="Proteomes" id="UP000605990"/>
    </source>
</evidence>
<evidence type="ECO:0000313" key="1">
    <source>
        <dbReference type="EMBL" id="MBC5835814.1"/>
    </source>
</evidence>
<dbReference type="Pfam" id="PF20459">
    <property type="entry name" value="DUF6712"/>
    <property type="match status" value="1"/>
</dbReference>
<name>A0ABR7J192_9FLAO</name>
<reference evidence="1 2" key="1">
    <citation type="submission" date="2020-08" db="EMBL/GenBank/DDBJ databases">
        <title>Description of novel Flavobacterium F-408 isolate.</title>
        <authorList>
            <person name="Saticioglu I.B."/>
            <person name="Duman M."/>
            <person name="Altun S."/>
        </authorList>
    </citation>
    <scope>NUCLEOTIDE SEQUENCE [LARGE SCALE GENOMIC DNA]</scope>
    <source>
        <strain evidence="1 2">F-408</strain>
    </source>
</reference>
<accession>A0ABR7J192</accession>
<organism evidence="1 2">
    <name type="scientific">Flavobacterium bernardetii</name>
    <dbReference type="NCBI Taxonomy" id="2813823"/>
    <lineage>
        <taxon>Bacteria</taxon>
        <taxon>Pseudomonadati</taxon>
        <taxon>Bacteroidota</taxon>
        <taxon>Flavobacteriia</taxon>
        <taxon>Flavobacteriales</taxon>
        <taxon>Flavobacteriaceae</taxon>
        <taxon>Flavobacterium</taxon>
    </lineage>
</organism>
<sequence>MAQLINTIEDLKKHIVVSASFDFKKVLPYTKRAERKYIIGLIGREQYDSIIVHTYVEGNDEPINLVKVLLEEAAAHYALLLALPIINLQVTNHGLKVPETDKSKPADWKDVRDLKRSLLETANEALDSVFEIMEENESDFQEWVDSSYYTVFKSGIVRHTKTFNSYFDIQNSRKTFLALKPYMIEVEERYINPMFGQCTLDFVKTISTDPIVKRVQELTEMSVVAFTISKAAVAGTFSVTQSSLVVSSEELPWERNKMELDELKLERLRKDRETSGLEYLKKIKKLFIENPIIFNCYEDKKEIGLQNKIQKLKTGLAL</sequence>
<gene>
    <name evidence="1" type="ORF">H8R27_13035</name>
</gene>
<dbReference type="InterPro" id="IPR046558">
    <property type="entry name" value="DUF6712"/>
</dbReference>
<keyword evidence="2" id="KW-1185">Reference proteome</keyword>
<protein>
    <submittedName>
        <fullName evidence="1">Uncharacterized protein</fullName>
    </submittedName>
</protein>
<dbReference type="Proteomes" id="UP000605990">
    <property type="component" value="Unassembled WGS sequence"/>
</dbReference>
<dbReference type="EMBL" id="JACRUN010000008">
    <property type="protein sequence ID" value="MBC5835814.1"/>
    <property type="molecule type" value="Genomic_DNA"/>
</dbReference>